<dbReference type="Pfam" id="PF12802">
    <property type="entry name" value="MarR_2"/>
    <property type="match status" value="1"/>
</dbReference>
<organism evidence="2 3">
    <name type="scientific">Mesorhizobium prunaredense</name>
    <dbReference type="NCBI Taxonomy" id="1631249"/>
    <lineage>
        <taxon>Bacteria</taxon>
        <taxon>Pseudomonadati</taxon>
        <taxon>Pseudomonadota</taxon>
        <taxon>Alphaproteobacteria</taxon>
        <taxon>Hyphomicrobiales</taxon>
        <taxon>Phyllobacteriaceae</taxon>
        <taxon>Mesorhizobium</taxon>
    </lineage>
</organism>
<sequence length="169" mass="17914">MSMTDSRIENVIGALALAFADTLQRDAQAKAPEPGPAASAITLIGHVPGLSIERLRRALSLSHSGTVRLVDRLVAEGLAARFSAPDDHRAVALRLTPLGETTCSAILSARQKGLASALAVLNQEELQEFGNLAAKLLRGLVGTEDHAYRICRLCNYTACLDCPVEAELA</sequence>
<protein>
    <submittedName>
        <fullName evidence="2">MarR family transcriptional regulator</fullName>
    </submittedName>
</protein>
<name>A0A1R3VG00_9HYPH</name>
<reference evidence="3" key="1">
    <citation type="submission" date="2017-01" db="EMBL/GenBank/DDBJ databases">
        <authorList>
            <person name="Brunel B."/>
        </authorList>
    </citation>
    <scope>NUCLEOTIDE SEQUENCE [LARGE SCALE GENOMIC DNA]</scope>
</reference>
<dbReference type="PROSITE" id="PS50995">
    <property type="entry name" value="HTH_MARR_2"/>
    <property type="match status" value="1"/>
</dbReference>
<dbReference type="EMBL" id="FTPD01000056">
    <property type="protein sequence ID" value="SIT58767.1"/>
    <property type="molecule type" value="Genomic_DNA"/>
</dbReference>
<evidence type="ECO:0000259" key="1">
    <source>
        <dbReference type="PROSITE" id="PS50995"/>
    </source>
</evidence>
<dbReference type="InterPro" id="IPR036388">
    <property type="entry name" value="WH-like_DNA-bd_sf"/>
</dbReference>
<dbReference type="SUPFAM" id="SSF46785">
    <property type="entry name" value="Winged helix' DNA-binding domain"/>
    <property type="match status" value="1"/>
</dbReference>
<dbReference type="InterPro" id="IPR039422">
    <property type="entry name" value="MarR/SlyA-like"/>
</dbReference>
<dbReference type="GO" id="GO:0006950">
    <property type="term" value="P:response to stress"/>
    <property type="evidence" value="ECO:0007669"/>
    <property type="project" value="TreeGrafter"/>
</dbReference>
<keyword evidence="3" id="KW-1185">Reference proteome</keyword>
<dbReference type="AlphaFoldDB" id="A0A1R3VG00"/>
<dbReference type="InterPro" id="IPR000835">
    <property type="entry name" value="HTH_MarR-typ"/>
</dbReference>
<dbReference type="GO" id="GO:0003700">
    <property type="term" value="F:DNA-binding transcription factor activity"/>
    <property type="evidence" value="ECO:0007669"/>
    <property type="project" value="InterPro"/>
</dbReference>
<evidence type="ECO:0000313" key="2">
    <source>
        <dbReference type="EMBL" id="SIT58767.1"/>
    </source>
</evidence>
<dbReference type="PANTHER" id="PTHR33164">
    <property type="entry name" value="TRANSCRIPTIONAL REGULATOR, MARR FAMILY"/>
    <property type="match status" value="1"/>
</dbReference>
<dbReference type="PRINTS" id="PR00598">
    <property type="entry name" value="HTHMARR"/>
</dbReference>
<feature type="domain" description="HTH marR-type" evidence="1">
    <location>
        <begin position="5"/>
        <end position="138"/>
    </location>
</feature>
<evidence type="ECO:0000313" key="3">
    <source>
        <dbReference type="Proteomes" id="UP000188388"/>
    </source>
</evidence>
<dbReference type="Proteomes" id="UP000188388">
    <property type="component" value="Unassembled WGS sequence"/>
</dbReference>
<gene>
    <name evidence="2" type="ORF">BQ8794_60076</name>
</gene>
<dbReference type="Gene3D" id="1.10.10.10">
    <property type="entry name" value="Winged helix-like DNA-binding domain superfamily/Winged helix DNA-binding domain"/>
    <property type="match status" value="1"/>
</dbReference>
<dbReference type="InterPro" id="IPR036390">
    <property type="entry name" value="WH_DNA-bd_sf"/>
</dbReference>
<proteinExistence type="predicted"/>
<dbReference type="SMART" id="SM00347">
    <property type="entry name" value="HTH_MARR"/>
    <property type="match status" value="1"/>
</dbReference>
<accession>A0A1R3VG00</accession>
<dbReference type="PANTHER" id="PTHR33164:SF57">
    <property type="entry name" value="MARR-FAMILY TRANSCRIPTIONAL REGULATOR"/>
    <property type="match status" value="1"/>
</dbReference>
<dbReference type="STRING" id="1631249.BQ8794_60076"/>